<dbReference type="PANTHER" id="PTHR31144">
    <property type="entry name" value="UPF0602 PROTEIN C4ORF47"/>
    <property type="match status" value="1"/>
</dbReference>
<dbReference type="InterPro" id="IPR029358">
    <property type="entry name" value="CFAP96"/>
</dbReference>
<dbReference type="InParanoid" id="A0A6P8XV58"/>
<evidence type="ECO:0000313" key="8">
    <source>
        <dbReference type="RefSeq" id="XP_034230843.1"/>
    </source>
</evidence>
<accession>A0A6P8XV58</accession>
<evidence type="ECO:0000256" key="6">
    <source>
        <dbReference type="SAM" id="MobiDB-lite"/>
    </source>
</evidence>
<dbReference type="GO" id="GO:0005813">
    <property type="term" value="C:centrosome"/>
    <property type="evidence" value="ECO:0007669"/>
    <property type="project" value="UniProtKB-SubCell"/>
</dbReference>
<evidence type="ECO:0000256" key="4">
    <source>
        <dbReference type="ARBA" id="ARBA00035656"/>
    </source>
</evidence>
<comment type="subcellular location">
    <subcellularLocation>
        <location evidence="1">Cytoplasm</location>
        <location evidence="1">Cytoskeleton</location>
        <location evidence="1">Microtubule organizing center</location>
        <location evidence="1">Centrosome</location>
    </subcellularLocation>
</comment>
<keyword evidence="7" id="KW-1185">Reference proteome</keyword>
<name>A0A6P8XV58_THRPL</name>
<gene>
    <name evidence="8" type="primary">LOC117639367</name>
</gene>
<dbReference type="GO" id="GO:0005881">
    <property type="term" value="C:cytoplasmic microtubule"/>
    <property type="evidence" value="ECO:0007669"/>
    <property type="project" value="TreeGrafter"/>
</dbReference>
<keyword evidence="2" id="KW-0963">Cytoplasm</keyword>
<evidence type="ECO:0000256" key="3">
    <source>
        <dbReference type="ARBA" id="ARBA00023212"/>
    </source>
</evidence>
<feature type="region of interest" description="Disordered" evidence="6">
    <location>
        <begin position="136"/>
        <end position="156"/>
    </location>
</feature>
<dbReference type="AlphaFoldDB" id="A0A6P8XV58"/>
<comment type="similarity">
    <text evidence="4">Belongs to the CFAP96 family.</text>
</comment>
<protein>
    <recommendedName>
        <fullName evidence="5">Cilia-and flagella-associated protein 96</fullName>
    </recommendedName>
</protein>
<dbReference type="PANTHER" id="PTHR31144:SF1">
    <property type="entry name" value="UPF0602 PROTEIN C4ORF47"/>
    <property type="match status" value="1"/>
</dbReference>
<proteinExistence type="inferred from homology"/>
<evidence type="ECO:0000256" key="5">
    <source>
        <dbReference type="ARBA" id="ARBA00035693"/>
    </source>
</evidence>
<dbReference type="OrthoDB" id="283553at2759"/>
<sequence>MPKASKVTNIGEHYGKRDMERIGIFAETGWLHGVPYVSPHGYEFRKGGTKGRQMIPGGSKTKVGLQDCYFDKGPYKRIFESEAYSSAVRENYLASMASSKRNVSSAPFIAGACGKKHSTPGDFYGTFAGRIKAMSRQEKARPPHKSEPPNVKTNPGKKGTYGYVDITFSRFPKHMSEPYQSRFGMAAASRKLMLDGPLISTMYPKPCFDMNPWHVINAASTYVHRSESKPSYKGAVWVPPSQPKMQGNNHDGCFSKFPPHKPEKYIDYFRIMRGPREPKVFYPQIQQKSMYTKSVMNSNVDFRVNAKNWRTFQPVTYKFNSLTDK</sequence>
<dbReference type="RefSeq" id="XP_034230843.1">
    <property type="nucleotide sequence ID" value="XM_034374952.1"/>
</dbReference>
<dbReference type="GeneID" id="117639367"/>
<dbReference type="Proteomes" id="UP000515158">
    <property type="component" value="Unplaced"/>
</dbReference>
<dbReference type="Pfam" id="PF15239">
    <property type="entry name" value="CFAP96-like"/>
    <property type="match status" value="1"/>
</dbReference>
<dbReference type="KEGG" id="tpal:117639367"/>
<reference evidence="8" key="1">
    <citation type="submission" date="2025-08" db="UniProtKB">
        <authorList>
            <consortium name="RefSeq"/>
        </authorList>
    </citation>
    <scope>IDENTIFICATION</scope>
    <source>
        <tissue evidence="8">Total insect</tissue>
    </source>
</reference>
<evidence type="ECO:0000256" key="2">
    <source>
        <dbReference type="ARBA" id="ARBA00022490"/>
    </source>
</evidence>
<feature type="compositionally biased region" description="Basic and acidic residues" evidence="6">
    <location>
        <begin position="136"/>
        <end position="147"/>
    </location>
</feature>
<evidence type="ECO:0000313" key="7">
    <source>
        <dbReference type="Proteomes" id="UP000515158"/>
    </source>
</evidence>
<organism evidence="8">
    <name type="scientific">Thrips palmi</name>
    <name type="common">Melon thrips</name>
    <dbReference type="NCBI Taxonomy" id="161013"/>
    <lineage>
        <taxon>Eukaryota</taxon>
        <taxon>Metazoa</taxon>
        <taxon>Ecdysozoa</taxon>
        <taxon>Arthropoda</taxon>
        <taxon>Hexapoda</taxon>
        <taxon>Insecta</taxon>
        <taxon>Pterygota</taxon>
        <taxon>Neoptera</taxon>
        <taxon>Paraneoptera</taxon>
        <taxon>Thysanoptera</taxon>
        <taxon>Terebrantia</taxon>
        <taxon>Thripoidea</taxon>
        <taxon>Thripidae</taxon>
        <taxon>Thrips</taxon>
    </lineage>
</organism>
<evidence type="ECO:0000256" key="1">
    <source>
        <dbReference type="ARBA" id="ARBA00004300"/>
    </source>
</evidence>
<keyword evidence="3" id="KW-0206">Cytoskeleton</keyword>